<dbReference type="KEGG" id="sfy:GFH48_32560"/>
<sequence length="198" mass="21684">MGQRWTKKALQDLALDVRREIDAGPNSRLDLTQLAGEYGVPVYAMSDLGASGCSTEALDHFTLRRPEAWSAALVPVGTARLIVENCAHTLQRRRSNVAHEMSHLILEHEFEGILFADGGCRELGPEMAVKERQASDLSGELLIPMSAAIAAALAKKSDEEVAEQFDVSVRFAAWRMNASGARKIAQRTLQKRAAGSRR</sequence>
<proteinExistence type="predicted"/>
<name>A0A5Q0LLN6_9ACTN</name>
<dbReference type="AlphaFoldDB" id="A0A5Q0LLN6"/>
<accession>A0A5Q0LLN6</accession>
<reference evidence="2 3" key="1">
    <citation type="submission" date="2019-10" db="EMBL/GenBank/DDBJ databases">
        <title>A novel species.</title>
        <authorList>
            <person name="Gao J."/>
        </authorList>
    </citation>
    <scope>NUCLEOTIDE SEQUENCE [LARGE SCALE GENOMIC DNA]</scope>
    <source>
        <strain evidence="2 3">QMT-28</strain>
    </source>
</reference>
<evidence type="ECO:0000313" key="2">
    <source>
        <dbReference type="EMBL" id="QFZ77389.1"/>
    </source>
</evidence>
<organism evidence="2 3">
    <name type="scientific">Streptomyces fagopyri</name>
    <dbReference type="NCBI Taxonomy" id="2662397"/>
    <lineage>
        <taxon>Bacteria</taxon>
        <taxon>Bacillati</taxon>
        <taxon>Actinomycetota</taxon>
        <taxon>Actinomycetes</taxon>
        <taxon>Kitasatosporales</taxon>
        <taxon>Streptomycetaceae</taxon>
        <taxon>Streptomyces</taxon>
    </lineage>
</organism>
<dbReference type="Pfam" id="PF06114">
    <property type="entry name" value="Peptidase_M78"/>
    <property type="match status" value="1"/>
</dbReference>
<dbReference type="EMBL" id="CP045643">
    <property type="protein sequence ID" value="QFZ77389.1"/>
    <property type="molecule type" value="Genomic_DNA"/>
</dbReference>
<evidence type="ECO:0000259" key="1">
    <source>
        <dbReference type="Pfam" id="PF06114"/>
    </source>
</evidence>
<dbReference type="InterPro" id="IPR010359">
    <property type="entry name" value="IrrE_HExxH"/>
</dbReference>
<dbReference type="Proteomes" id="UP000326179">
    <property type="component" value="Chromosome"/>
</dbReference>
<dbReference type="RefSeq" id="WP_153291589.1">
    <property type="nucleotide sequence ID" value="NZ_CP045643.1"/>
</dbReference>
<evidence type="ECO:0000313" key="3">
    <source>
        <dbReference type="Proteomes" id="UP000326179"/>
    </source>
</evidence>
<feature type="domain" description="IrrE N-terminal-like" evidence="1">
    <location>
        <begin position="71"/>
        <end position="176"/>
    </location>
</feature>
<gene>
    <name evidence="2" type="ORF">GFH48_32560</name>
</gene>
<keyword evidence="3" id="KW-1185">Reference proteome</keyword>
<protein>
    <submittedName>
        <fullName evidence="2">ImmA/IrrE family metallo-endopeptidase</fullName>
    </submittedName>
</protein>